<feature type="transmembrane region" description="Helical" evidence="1">
    <location>
        <begin position="7"/>
        <end position="38"/>
    </location>
</feature>
<feature type="transmembrane region" description="Helical" evidence="1">
    <location>
        <begin position="58"/>
        <end position="84"/>
    </location>
</feature>
<accession>A0A370GIT6</accession>
<name>A0A370GIT6_9BACI</name>
<protein>
    <submittedName>
        <fullName evidence="2">Lia operon protein LiaI</fullName>
    </submittedName>
</protein>
<dbReference type="RefSeq" id="WP_114745678.1">
    <property type="nucleotide sequence ID" value="NZ_QQAY01000005.1"/>
</dbReference>
<sequence length="113" mass="12497">MKKIGLLLVGGIAGIVLLTHVGPLVGLAVSLVILYYAFKRFMRADSTFKKILWASIGVIALLASASNVPAILGIAAAWVLFLVYKNWNGQKENRTDKHDPFANFEREWAQLKK</sequence>
<gene>
    <name evidence="2" type="ORF">DFR59_105135</name>
</gene>
<dbReference type="Proteomes" id="UP000255326">
    <property type="component" value="Unassembled WGS sequence"/>
</dbReference>
<dbReference type="AlphaFoldDB" id="A0A370GIT6"/>
<reference evidence="2 3" key="1">
    <citation type="submission" date="2018-07" db="EMBL/GenBank/DDBJ databases">
        <title>Genomic Encyclopedia of Type Strains, Phase IV (KMG-IV): sequencing the most valuable type-strain genomes for metagenomic binning, comparative biology and taxonomic classification.</title>
        <authorList>
            <person name="Goeker M."/>
        </authorList>
    </citation>
    <scope>NUCLEOTIDE SEQUENCE [LARGE SCALE GENOMIC DNA]</scope>
    <source>
        <strain evidence="2 3">DSM 25281</strain>
    </source>
</reference>
<keyword evidence="1" id="KW-0812">Transmembrane</keyword>
<keyword evidence="1" id="KW-1133">Transmembrane helix</keyword>
<evidence type="ECO:0000256" key="1">
    <source>
        <dbReference type="SAM" id="Phobius"/>
    </source>
</evidence>
<keyword evidence="3" id="KW-1185">Reference proteome</keyword>
<evidence type="ECO:0000313" key="3">
    <source>
        <dbReference type="Proteomes" id="UP000255326"/>
    </source>
</evidence>
<dbReference type="OrthoDB" id="2971941at2"/>
<dbReference type="EMBL" id="QQAY01000005">
    <property type="protein sequence ID" value="RDI42294.1"/>
    <property type="molecule type" value="Genomic_DNA"/>
</dbReference>
<proteinExistence type="predicted"/>
<organism evidence="2 3">
    <name type="scientific">Falsibacillus pallidus</name>
    <dbReference type="NCBI Taxonomy" id="493781"/>
    <lineage>
        <taxon>Bacteria</taxon>
        <taxon>Bacillati</taxon>
        <taxon>Bacillota</taxon>
        <taxon>Bacilli</taxon>
        <taxon>Bacillales</taxon>
        <taxon>Bacillaceae</taxon>
        <taxon>Falsibacillus</taxon>
    </lineage>
</organism>
<evidence type="ECO:0000313" key="2">
    <source>
        <dbReference type="EMBL" id="RDI42294.1"/>
    </source>
</evidence>
<keyword evidence="1" id="KW-0472">Membrane</keyword>
<comment type="caution">
    <text evidence="2">The sequence shown here is derived from an EMBL/GenBank/DDBJ whole genome shotgun (WGS) entry which is preliminary data.</text>
</comment>